<keyword evidence="5" id="KW-1185">Reference proteome</keyword>
<dbReference type="SUPFAM" id="SSF53300">
    <property type="entry name" value="vWA-like"/>
    <property type="match status" value="2"/>
</dbReference>
<dbReference type="Pfam" id="PF00092">
    <property type="entry name" value="VWA"/>
    <property type="match status" value="1"/>
</dbReference>
<feature type="domain" description="VWFA" evidence="3">
    <location>
        <begin position="409"/>
        <end position="574"/>
    </location>
</feature>
<dbReference type="PANTHER" id="PTHR37947:SF2">
    <property type="entry name" value="VON WILLEBRAND FACTOR TYPE A"/>
    <property type="match status" value="1"/>
</dbReference>
<name>A0A920CSB7_9BACL</name>
<dbReference type="EMBL" id="BOSE01000001">
    <property type="protein sequence ID" value="GIP14647.1"/>
    <property type="molecule type" value="Genomic_DNA"/>
</dbReference>
<evidence type="ECO:0000256" key="1">
    <source>
        <dbReference type="SAM" id="MobiDB-lite"/>
    </source>
</evidence>
<evidence type="ECO:0000256" key="2">
    <source>
        <dbReference type="SAM" id="Phobius"/>
    </source>
</evidence>
<feature type="transmembrane region" description="Helical" evidence="2">
    <location>
        <begin position="37"/>
        <end position="57"/>
    </location>
</feature>
<dbReference type="InterPro" id="IPR002035">
    <property type="entry name" value="VWF_A"/>
</dbReference>
<reference evidence="4" key="1">
    <citation type="submission" date="2021-03" db="EMBL/GenBank/DDBJ databases">
        <title>Antimicrobial resistance genes in bacteria isolated from Japanese honey, and their potential for conferring macrolide and lincosamide resistance in the American foulbrood pathogen Paenibacillus larvae.</title>
        <authorList>
            <person name="Okamoto M."/>
            <person name="Kumagai M."/>
            <person name="Kanamori H."/>
            <person name="Takamatsu D."/>
        </authorList>
    </citation>
    <scope>NUCLEOTIDE SEQUENCE</scope>
    <source>
        <strain evidence="4">J40TS1</strain>
    </source>
</reference>
<dbReference type="Pfam" id="PF13519">
    <property type="entry name" value="VWA_2"/>
    <property type="match status" value="1"/>
</dbReference>
<feature type="compositionally biased region" description="Basic and acidic residues" evidence="1">
    <location>
        <begin position="922"/>
        <end position="942"/>
    </location>
</feature>
<evidence type="ECO:0000259" key="3">
    <source>
        <dbReference type="PROSITE" id="PS50234"/>
    </source>
</evidence>
<proteinExistence type="predicted"/>
<evidence type="ECO:0000313" key="4">
    <source>
        <dbReference type="EMBL" id="GIP14647.1"/>
    </source>
</evidence>
<dbReference type="Gene3D" id="3.40.50.410">
    <property type="entry name" value="von Willebrand factor, type A domain"/>
    <property type="match status" value="2"/>
</dbReference>
<dbReference type="Proteomes" id="UP000683139">
    <property type="component" value="Unassembled WGS sequence"/>
</dbReference>
<feature type="transmembrane region" description="Helical" evidence="2">
    <location>
        <begin position="6"/>
        <end position="25"/>
    </location>
</feature>
<keyword evidence="2" id="KW-1133">Transmembrane helix</keyword>
<evidence type="ECO:0000313" key="5">
    <source>
        <dbReference type="Proteomes" id="UP000683139"/>
    </source>
</evidence>
<dbReference type="CDD" id="cd00198">
    <property type="entry name" value="vWFA"/>
    <property type="match status" value="1"/>
</dbReference>
<dbReference type="Gene3D" id="3.40.50.880">
    <property type="match status" value="1"/>
</dbReference>
<comment type="caution">
    <text evidence="4">The sequence shown here is derived from an EMBL/GenBank/DDBJ whole genome shotgun (WGS) entry which is preliminary data.</text>
</comment>
<organism evidence="4 5">
    <name type="scientific">Paenibacillus montaniterrae</name>
    <dbReference type="NCBI Taxonomy" id="429341"/>
    <lineage>
        <taxon>Bacteria</taxon>
        <taxon>Bacillati</taxon>
        <taxon>Bacillota</taxon>
        <taxon>Bacilli</taxon>
        <taxon>Bacillales</taxon>
        <taxon>Paenibacillaceae</taxon>
        <taxon>Paenibacillus</taxon>
    </lineage>
</organism>
<dbReference type="RefSeq" id="WP_213512859.1">
    <property type="nucleotide sequence ID" value="NZ_BOSE01000001.1"/>
</dbReference>
<dbReference type="InterPro" id="IPR036465">
    <property type="entry name" value="vWFA_dom_sf"/>
</dbReference>
<keyword evidence="2" id="KW-0472">Membrane</keyword>
<feature type="compositionally biased region" description="Basic and acidic residues" evidence="1">
    <location>
        <begin position="960"/>
        <end position="971"/>
    </location>
</feature>
<protein>
    <recommendedName>
        <fullName evidence="3">VWFA domain-containing protein</fullName>
    </recommendedName>
</protein>
<dbReference type="InterPro" id="IPR029062">
    <property type="entry name" value="Class_I_gatase-like"/>
</dbReference>
<feature type="compositionally biased region" description="Basic and acidic residues" evidence="1">
    <location>
        <begin position="903"/>
        <end position="915"/>
    </location>
</feature>
<keyword evidence="2" id="KW-0812">Transmembrane</keyword>
<feature type="compositionally biased region" description="Polar residues" evidence="1">
    <location>
        <begin position="950"/>
        <end position="959"/>
    </location>
</feature>
<feature type="region of interest" description="Disordered" evidence="1">
    <location>
        <begin position="880"/>
        <end position="1029"/>
    </location>
</feature>
<dbReference type="SMART" id="SM00327">
    <property type="entry name" value="VWA"/>
    <property type="match status" value="2"/>
</dbReference>
<dbReference type="PANTHER" id="PTHR37947">
    <property type="entry name" value="BLL2462 PROTEIN"/>
    <property type="match status" value="1"/>
</dbReference>
<accession>A0A920CSB7</accession>
<gene>
    <name evidence="4" type="ORF">J40TS1_02890</name>
</gene>
<dbReference type="PROSITE" id="PS50234">
    <property type="entry name" value="VWFA"/>
    <property type="match status" value="1"/>
</dbReference>
<dbReference type="SUPFAM" id="SSF52317">
    <property type="entry name" value="Class I glutamine amidotransferase-like"/>
    <property type="match status" value="1"/>
</dbReference>
<sequence length="1029" mass="111929">MGFNAALPWALLLLLLIPCYIWYQYRFTSRITGTRKHIAIALRSVILLLIICLIAGLQPYTSSEQRNVVAVVDRSASAGGLQQALSFIEAFDEQDEKNQLAIMSFAKNIMIDRALQPLKDWQPLQAFHTVVNEEATNIAAALRQAGGLLNQSGGGKIVLLTDGHETAGSLVKEAQLLEAMNVIVDVVQLPGKVSKDAAISRFKVPAQLKEGEKYQLSVTVESTNQATAELLVYEDDALIAKQAVELIEGSNTYLLDAVATSPGMRQYRAVIQMADDSETKNNTGYAFSRVDGPAGVLIVEGEKGSSQNIEAALASSYIAYRTISPVELSYELAQYVQYDAIIFNNVSAVDLPQIKMEHIESAVRNYGVGFVMLGGSDSYGVGGYFDTPVERILPVNMQLSGKKKIPDLQLMLVIDHSGSMMGNKMELAKEAAARTVELMRPVDTVGVIAFDTMAKWIVSPVKLTDKESVISSIMSIQPDGGTDIYPALARAYDGFELDAPARKHVILLTDGISPYTPAYETLLADMKSNNITLSTVAVGQDSDINFLSSLAENGGGRSYYTEDESTLPAIFSREATLMSRAYIVEERIVPQEGYAGSWSQLWRDGLPHLDAYVATSPKSTAEIALWSPQEDPLLARWNVGAGKSVAFTSDVNGKWSSDWIAWAKFPEVFTEWVRWTYPQFVQTPYSIEQNSEGKLIVSSNDSATYSNLAMTVEAGGQTEVLPLVPTGNGQYEADASQLESGVYFTQIGEQSSAEAGGNAGASAGNDEGNGAAGAGTGVQNGITTGFIVPYSAEYQLNADQQQAIQKLAALAELTGGSVLTTEAVDSVYQFAPAMQKKSYDWSRWLLMLLLALWLLDIANRRLSLPWRSWLAKLSPASKAQQTVASPAATSGEALQRLKQRKQHMAERVQRLRQEESWSQPLKAEEHARSGADARTANDRATEASRAAGRASTSQQYSGSEQKHKGSERQHSGSEQQHSGSEQQHNSSEQQQAHLQKPLSGANKQEAGGKDQAANDTMNRLLAAKNRRKQ</sequence>
<feature type="compositionally biased region" description="Low complexity" evidence="1">
    <location>
        <begin position="972"/>
        <end position="991"/>
    </location>
</feature>
<dbReference type="AlphaFoldDB" id="A0A920CSB7"/>